<name>B3E1U2_TRIL1</name>
<dbReference type="PANTHER" id="PTHR22789">
    <property type="entry name" value="FUCULOSE PHOSPHATE ALDOLASE"/>
    <property type="match status" value="1"/>
</dbReference>
<dbReference type="GO" id="GO:0046872">
    <property type="term" value="F:metal ion binding"/>
    <property type="evidence" value="ECO:0007669"/>
    <property type="project" value="UniProtKB-KW"/>
</dbReference>
<dbReference type="STRING" id="398767.Glov_1876"/>
<reference evidence="4 5" key="1">
    <citation type="submission" date="2008-05" db="EMBL/GenBank/DDBJ databases">
        <title>Complete sequence of chromosome of Geobacter lovleyi SZ.</title>
        <authorList>
            <consortium name="US DOE Joint Genome Institute"/>
            <person name="Lucas S."/>
            <person name="Copeland A."/>
            <person name="Lapidus A."/>
            <person name="Glavina del Rio T."/>
            <person name="Dalin E."/>
            <person name="Tice H."/>
            <person name="Bruce D."/>
            <person name="Goodwin L."/>
            <person name="Pitluck S."/>
            <person name="Chertkov O."/>
            <person name="Meincke L."/>
            <person name="Brettin T."/>
            <person name="Detter J.C."/>
            <person name="Han C."/>
            <person name="Tapia R."/>
            <person name="Kuske C.R."/>
            <person name="Schmutz J."/>
            <person name="Larimer F."/>
            <person name="Land M."/>
            <person name="Hauser L."/>
            <person name="Kyrpides N."/>
            <person name="Mikhailova N."/>
            <person name="Sung Y."/>
            <person name="Fletcher K.E."/>
            <person name="Ritalahti K.M."/>
            <person name="Loeffler F.E."/>
            <person name="Richardson P."/>
        </authorList>
    </citation>
    <scope>NUCLEOTIDE SEQUENCE [LARGE SCALE GENOMIC DNA]</scope>
    <source>
        <strain evidence="5">ATCC BAA-1151 / DSM 17278 / SZ</strain>
    </source>
</reference>
<sequence length="382" mass="41972">MQTQLERYTQRLIDEQCAKPGKIAICSQNDRICRFGNQDFVKLGQQIIQELDCASVIVAEPLHPFPFLLLFRAPPGLAALVPRDSESRSSLHDIPLIRHCQNPTDFLSKICTALRKRKGCIVENIGLISHGSLTVEQSYIAWSSLLHATTIKYFEDLLTTGPQLSEEKQVIIQYRNSYLKPFDTASFPFLPRLPDHSQTIISEMSLAGQATVQLGLVDSFFGNISCVSANTLYISETSARLDELQCQIDPVPFDGSSTAGITASSELPAHRAIICATGCKAILHGHPRFSVVMSFFAVPGTSEDVCRIDSIPVVDGEGGVGGLAESLPRAFNLTGDKAVIVRGHGVFTISNTDFGEALAELAIVEQHCRDTYFALLQERYHF</sequence>
<dbReference type="GO" id="GO:0005829">
    <property type="term" value="C:cytosol"/>
    <property type="evidence" value="ECO:0007669"/>
    <property type="project" value="TreeGrafter"/>
</dbReference>
<evidence type="ECO:0000259" key="3">
    <source>
        <dbReference type="SMART" id="SM01007"/>
    </source>
</evidence>
<dbReference type="AlphaFoldDB" id="B3E1U2"/>
<dbReference type="Pfam" id="PF00596">
    <property type="entry name" value="Aldolase_II"/>
    <property type="match status" value="1"/>
</dbReference>
<dbReference type="KEGG" id="glo:Glov_1876"/>
<dbReference type="InterPro" id="IPR036409">
    <property type="entry name" value="Aldolase_II/adducin_N_sf"/>
</dbReference>
<dbReference type="RefSeq" id="WP_012469931.1">
    <property type="nucleotide sequence ID" value="NC_010814.1"/>
</dbReference>
<dbReference type="InterPro" id="IPR001303">
    <property type="entry name" value="Aldolase_II/adducin_N"/>
</dbReference>
<keyword evidence="1" id="KW-0479">Metal-binding</keyword>
<dbReference type="SUPFAM" id="SSF53639">
    <property type="entry name" value="AraD/HMP-PK domain-like"/>
    <property type="match status" value="1"/>
</dbReference>
<dbReference type="eggNOG" id="COG0235">
    <property type="taxonomic scope" value="Bacteria"/>
</dbReference>
<evidence type="ECO:0000313" key="4">
    <source>
        <dbReference type="EMBL" id="ACD95592.1"/>
    </source>
</evidence>
<dbReference type="EMBL" id="CP001089">
    <property type="protein sequence ID" value="ACD95592.1"/>
    <property type="molecule type" value="Genomic_DNA"/>
</dbReference>
<evidence type="ECO:0000256" key="1">
    <source>
        <dbReference type="ARBA" id="ARBA00022723"/>
    </source>
</evidence>
<dbReference type="HOGENOM" id="CLU_713162_0_0_7"/>
<accession>B3E1U2</accession>
<dbReference type="PANTHER" id="PTHR22789:SF0">
    <property type="entry name" value="3-OXO-TETRONATE 4-PHOSPHATE DECARBOXYLASE-RELATED"/>
    <property type="match status" value="1"/>
</dbReference>
<dbReference type="SMART" id="SM01007">
    <property type="entry name" value="Aldolase_II"/>
    <property type="match status" value="1"/>
</dbReference>
<dbReference type="Gene3D" id="3.40.225.10">
    <property type="entry name" value="Class II aldolase/adducin N-terminal domain"/>
    <property type="match status" value="1"/>
</dbReference>
<dbReference type="Proteomes" id="UP000002420">
    <property type="component" value="Chromosome"/>
</dbReference>
<feature type="domain" description="Class II aldolase/adducin N-terminal" evidence="3">
    <location>
        <begin position="202"/>
        <end position="372"/>
    </location>
</feature>
<evidence type="ECO:0000313" key="5">
    <source>
        <dbReference type="Proteomes" id="UP000002420"/>
    </source>
</evidence>
<protein>
    <submittedName>
        <fullName evidence="4">Class II aldolase/adducin family protein</fullName>
    </submittedName>
</protein>
<dbReference type="GO" id="GO:0016832">
    <property type="term" value="F:aldehyde-lyase activity"/>
    <property type="evidence" value="ECO:0007669"/>
    <property type="project" value="TreeGrafter"/>
</dbReference>
<dbReference type="InterPro" id="IPR050197">
    <property type="entry name" value="Aldolase_class_II_sugar_metab"/>
</dbReference>
<proteinExistence type="predicted"/>
<gene>
    <name evidence="4" type="ordered locus">Glov_1876</name>
</gene>
<organism evidence="4 5">
    <name type="scientific">Trichlorobacter lovleyi (strain ATCC BAA-1151 / DSM 17278 / SZ)</name>
    <name type="common">Geobacter lovleyi</name>
    <dbReference type="NCBI Taxonomy" id="398767"/>
    <lineage>
        <taxon>Bacteria</taxon>
        <taxon>Pseudomonadati</taxon>
        <taxon>Thermodesulfobacteriota</taxon>
        <taxon>Desulfuromonadia</taxon>
        <taxon>Geobacterales</taxon>
        <taxon>Geobacteraceae</taxon>
        <taxon>Trichlorobacter</taxon>
    </lineage>
</organism>
<keyword evidence="5" id="KW-1185">Reference proteome</keyword>
<dbReference type="OrthoDB" id="5392660at2"/>
<evidence type="ECO:0000256" key="2">
    <source>
        <dbReference type="ARBA" id="ARBA00023239"/>
    </source>
</evidence>
<dbReference type="GO" id="GO:0019323">
    <property type="term" value="P:pentose catabolic process"/>
    <property type="evidence" value="ECO:0007669"/>
    <property type="project" value="TreeGrafter"/>
</dbReference>
<keyword evidence="2" id="KW-0456">Lyase</keyword>